<dbReference type="STRING" id="526729.SAMN04324258_3186"/>
<protein>
    <recommendedName>
        <fullName evidence="5">DUF3159 domain-containing protein</fullName>
    </recommendedName>
</protein>
<feature type="transmembrane region" description="Helical" evidence="2">
    <location>
        <begin position="70"/>
        <end position="91"/>
    </location>
</feature>
<feature type="transmembrane region" description="Helical" evidence="2">
    <location>
        <begin position="122"/>
        <end position="143"/>
    </location>
</feature>
<organism evidence="3 4">
    <name type="scientific">Krasilnikoviella flava</name>
    <dbReference type="NCBI Taxonomy" id="526729"/>
    <lineage>
        <taxon>Bacteria</taxon>
        <taxon>Bacillati</taxon>
        <taxon>Actinomycetota</taxon>
        <taxon>Actinomycetes</taxon>
        <taxon>Micrococcales</taxon>
        <taxon>Promicromonosporaceae</taxon>
        <taxon>Krasilnikoviella</taxon>
    </lineage>
</organism>
<dbReference type="AlphaFoldDB" id="A0A1T5L9F7"/>
<dbReference type="Pfam" id="PF11361">
    <property type="entry name" value="DUF3159"/>
    <property type="match status" value="2"/>
</dbReference>
<dbReference type="InterPro" id="IPR016566">
    <property type="entry name" value="UCP010219"/>
</dbReference>
<evidence type="ECO:0000256" key="2">
    <source>
        <dbReference type="SAM" id="Phobius"/>
    </source>
</evidence>
<reference evidence="3 4" key="1">
    <citation type="submission" date="2017-02" db="EMBL/GenBank/DDBJ databases">
        <authorList>
            <person name="Peterson S.W."/>
        </authorList>
    </citation>
    <scope>NUCLEOTIDE SEQUENCE [LARGE SCALE GENOMIC DNA]</scope>
    <source>
        <strain evidence="3 4">DSM 21481</strain>
    </source>
</reference>
<feature type="transmembrane region" description="Helical" evidence="2">
    <location>
        <begin position="44"/>
        <end position="64"/>
    </location>
</feature>
<proteinExistence type="predicted"/>
<dbReference type="PIRSF" id="PIRSF010219">
    <property type="entry name" value="UCP010219"/>
    <property type="match status" value="1"/>
</dbReference>
<evidence type="ECO:0000256" key="1">
    <source>
        <dbReference type="SAM" id="MobiDB-lite"/>
    </source>
</evidence>
<feature type="region of interest" description="Disordered" evidence="1">
    <location>
        <begin position="1"/>
        <end position="22"/>
    </location>
</feature>
<feature type="compositionally biased region" description="Low complexity" evidence="1">
    <location>
        <begin position="1"/>
        <end position="13"/>
    </location>
</feature>
<feature type="transmembrane region" description="Helical" evidence="2">
    <location>
        <begin position="98"/>
        <end position="116"/>
    </location>
</feature>
<evidence type="ECO:0000313" key="3">
    <source>
        <dbReference type="EMBL" id="SKC72593.1"/>
    </source>
</evidence>
<keyword evidence="2" id="KW-1133">Transmembrane helix</keyword>
<evidence type="ECO:0008006" key="5">
    <source>
        <dbReference type="Google" id="ProtNLM"/>
    </source>
</evidence>
<evidence type="ECO:0000313" key="4">
    <source>
        <dbReference type="Proteomes" id="UP000189777"/>
    </source>
</evidence>
<name>A0A1T5L9F7_9MICO</name>
<sequence>MSDGYPAAGKPTGPAAPPPDGRGVRAVTGDSFSFAQAVGGVRGVVEAVLPGLLFVVVYVVASMGGDDRAALTWALVASVGAALVAVVARLAQRTPITQALGGLLGIGVGVFWAWRSGEAQNFYVWGLWTNAAYLAAILVSLAVRWPVVGLVVEAVRGGFADVAAERARGGDDGGQTAGAAPEAGSAPAASPFAALAAWRKDPALVRRYTLATWFWAGLFAVRLAVKVPLYFADSVGWLGTAHLVLGVPLWGLVLWLTWVVVRGAHERPDDRPERGETEPAGPAG</sequence>
<keyword evidence="4" id="KW-1185">Reference proteome</keyword>
<dbReference type="Proteomes" id="UP000189777">
    <property type="component" value="Unassembled WGS sequence"/>
</dbReference>
<gene>
    <name evidence="3" type="ORF">SAMN04324258_3186</name>
</gene>
<accession>A0A1T5L9F7</accession>
<feature type="transmembrane region" description="Helical" evidence="2">
    <location>
        <begin position="237"/>
        <end position="261"/>
    </location>
</feature>
<dbReference type="EMBL" id="FUZQ01000005">
    <property type="protein sequence ID" value="SKC72593.1"/>
    <property type="molecule type" value="Genomic_DNA"/>
</dbReference>
<keyword evidence="2" id="KW-0812">Transmembrane</keyword>
<keyword evidence="2" id="KW-0472">Membrane</keyword>